<feature type="transmembrane region" description="Helical" evidence="8">
    <location>
        <begin position="361"/>
        <end position="388"/>
    </location>
</feature>
<dbReference type="Proteomes" id="UP000324585">
    <property type="component" value="Unassembled WGS sequence"/>
</dbReference>
<proteinExistence type="inferred from homology"/>
<dbReference type="GO" id="GO:0015250">
    <property type="term" value="F:water channel activity"/>
    <property type="evidence" value="ECO:0007669"/>
    <property type="project" value="TreeGrafter"/>
</dbReference>
<feature type="region of interest" description="Disordered" evidence="7">
    <location>
        <begin position="56"/>
        <end position="117"/>
    </location>
</feature>
<keyword evidence="5 8" id="KW-1133">Transmembrane helix</keyword>
<evidence type="ECO:0000256" key="3">
    <source>
        <dbReference type="ARBA" id="ARBA00022448"/>
    </source>
</evidence>
<evidence type="ECO:0000256" key="7">
    <source>
        <dbReference type="SAM" id="MobiDB-lite"/>
    </source>
</evidence>
<dbReference type="InterPro" id="IPR022357">
    <property type="entry name" value="MIP_CS"/>
</dbReference>
<dbReference type="CDD" id="cd00333">
    <property type="entry name" value="MIP"/>
    <property type="match status" value="1"/>
</dbReference>
<dbReference type="InterPro" id="IPR000425">
    <property type="entry name" value="MIP"/>
</dbReference>
<gene>
    <name evidence="9" type="ORF">FVE85_0058</name>
</gene>
<dbReference type="InterPro" id="IPR050363">
    <property type="entry name" value="MIP/Aquaporin"/>
</dbReference>
<feature type="transmembrane region" description="Helical" evidence="8">
    <location>
        <begin position="495"/>
        <end position="517"/>
    </location>
</feature>
<evidence type="ECO:0000256" key="8">
    <source>
        <dbReference type="SAM" id="Phobius"/>
    </source>
</evidence>
<dbReference type="PANTHER" id="PTHR43829:SF9">
    <property type="entry name" value="AQUAPORIN-9"/>
    <property type="match status" value="1"/>
</dbReference>
<evidence type="ECO:0000256" key="1">
    <source>
        <dbReference type="ARBA" id="ARBA00004141"/>
    </source>
</evidence>
<dbReference type="AlphaFoldDB" id="A0A5J4YXL6"/>
<dbReference type="PRINTS" id="PR00783">
    <property type="entry name" value="MINTRINSICP"/>
</dbReference>
<organism evidence="9 10">
    <name type="scientific">Porphyridium purpureum</name>
    <name type="common">Red alga</name>
    <name type="synonym">Porphyridium cruentum</name>
    <dbReference type="NCBI Taxonomy" id="35688"/>
    <lineage>
        <taxon>Eukaryota</taxon>
        <taxon>Rhodophyta</taxon>
        <taxon>Bangiophyceae</taxon>
        <taxon>Porphyridiales</taxon>
        <taxon>Porphyridiaceae</taxon>
        <taxon>Porphyridium</taxon>
    </lineage>
</organism>
<evidence type="ECO:0000256" key="4">
    <source>
        <dbReference type="ARBA" id="ARBA00022692"/>
    </source>
</evidence>
<feature type="transmembrane region" description="Helical" evidence="8">
    <location>
        <begin position="409"/>
        <end position="431"/>
    </location>
</feature>
<dbReference type="InterPro" id="IPR023271">
    <property type="entry name" value="Aquaporin-like"/>
</dbReference>
<dbReference type="Gene3D" id="1.20.1080.10">
    <property type="entry name" value="Glycerol uptake facilitator protein"/>
    <property type="match status" value="1"/>
</dbReference>
<dbReference type="PANTHER" id="PTHR43829">
    <property type="entry name" value="AQUAPORIN OR AQUAGLYCEROPORIN RELATED"/>
    <property type="match status" value="1"/>
</dbReference>
<keyword evidence="3" id="KW-0813">Transport</keyword>
<dbReference type="GO" id="GO:0005886">
    <property type="term" value="C:plasma membrane"/>
    <property type="evidence" value="ECO:0007669"/>
    <property type="project" value="TreeGrafter"/>
</dbReference>
<feature type="transmembrane region" description="Helical" evidence="8">
    <location>
        <begin position="583"/>
        <end position="603"/>
    </location>
</feature>
<evidence type="ECO:0000256" key="2">
    <source>
        <dbReference type="ARBA" id="ARBA00006175"/>
    </source>
</evidence>
<comment type="caution">
    <text evidence="9">The sequence shown here is derived from an EMBL/GenBank/DDBJ whole genome shotgun (WGS) entry which is preliminary data.</text>
</comment>
<dbReference type="Pfam" id="PF00230">
    <property type="entry name" value="MIP"/>
    <property type="match status" value="1"/>
</dbReference>
<protein>
    <submittedName>
        <fullName evidence="9">Glycerol uptake facilitator protein</fullName>
    </submittedName>
</protein>
<comment type="similarity">
    <text evidence="2">Belongs to the MIP/aquaporin (TC 1.A.8) family.</text>
</comment>
<evidence type="ECO:0000256" key="6">
    <source>
        <dbReference type="ARBA" id="ARBA00023136"/>
    </source>
</evidence>
<dbReference type="PROSITE" id="PS00221">
    <property type="entry name" value="MIP"/>
    <property type="match status" value="1"/>
</dbReference>
<dbReference type="GO" id="GO:0015254">
    <property type="term" value="F:glycerol channel activity"/>
    <property type="evidence" value="ECO:0007669"/>
    <property type="project" value="TreeGrafter"/>
</dbReference>
<feature type="transmembrane region" description="Helical" evidence="8">
    <location>
        <begin position="332"/>
        <end position="355"/>
    </location>
</feature>
<evidence type="ECO:0000313" key="9">
    <source>
        <dbReference type="EMBL" id="KAA8496329.1"/>
    </source>
</evidence>
<evidence type="ECO:0000256" key="5">
    <source>
        <dbReference type="ARBA" id="ARBA00022989"/>
    </source>
</evidence>
<feature type="region of interest" description="Disordered" evidence="7">
    <location>
        <begin position="202"/>
        <end position="221"/>
    </location>
</feature>
<sequence>MSNVRTEACVDEAGCGEGQSRQRVWRVGRLCVCVGWGLSSGMPAFAETTDGASAMGKKSAMARPEEDAAAGAHDDAQAENGRFGADGEDRGADAGNGVVARGESGNVARDASGLRRKPSMVERLARAAPGGIGGGGSGLGGSKRVRKGKPVRVQCVPSSGPVLGGNVVKIMGVPQHFFVQSSNGECGPADDCDNQACMCHHKPEKSPEDTESPERESASDDMDGLVKFSCGVELFFGLIPVPYTATMDDKGNNVLVATVPRASYEGLLDVRLMLEGTTIATSKYNYESALLNAPDHEEPRIDLRLPAKYVHFLRRLRGTHVHRRFPSLLQQCLAEAIGTGMIVLFGVGIVNAAVFTGAQVGIWQVAVVWGFGVSLAIYCTASISGAHLNPAVSFALALLRPEEFPLRKLVPYWIAQFAGAIVAAAINLLAYSGPTAAFEARNNIIRGEPSSILSAQAYGEYFPNPGLMYSSAPAFAGDPAAINPALDWTLGTVTVWGSLGIEAWGTAVLMFVILALTDKRNTALVQKEMAPFFIGFTVASLISLYAPMNQAGYNPARDWGPRIVSAMAGWGKVAFPGPQNGCWTYLVGPLIGAPIGGAFYEFIFMHGL</sequence>
<name>A0A5J4YXL6_PORPP</name>
<feature type="compositionally biased region" description="Basic and acidic residues" evidence="7">
    <location>
        <begin position="204"/>
        <end position="218"/>
    </location>
</feature>
<feature type="transmembrane region" description="Helical" evidence="8">
    <location>
        <begin position="529"/>
        <end position="548"/>
    </location>
</feature>
<dbReference type="EMBL" id="VRMN01000002">
    <property type="protein sequence ID" value="KAA8496329.1"/>
    <property type="molecule type" value="Genomic_DNA"/>
</dbReference>
<keyword evidence="6 8" id="KW-0472">Membrane</keyword>
<keyword evidence="4 8" id="KW-0812">Transmembrane</keyword>
<keyword evidence="10" id="KW-1185">Reference proteome</keyword>
<evidence type="ECO:0000313" key="10">
    <source>
        <dbReference type="Proteomes" id="UP000324585"/>
    </source>
</evidence>
<dbReference type="OrthoDB" id="3222at2759"/>
<accession>A0A5J4YXL6</accession>
<dbReference type="SUPFAM" id="SSF81338">
    <property type="entry name" value="Aquaporin-like"/>
    <property type="match status" value="1"/>
</dbReference>
<comment type="subcellular location">
    <subcellularLocation>
        <location evidence="1">Membrane</location>
        <topology evidence="1">Multi-pass membrane protein</topology>
    </subcellularLocation>
</comment>
<reference evidence="10" key="1">
    <citation type="journal article" date="2019" name="Nat. Commun.">
        <title>Expansion of phycobilisome linker gene families in mesophilic red algae.</title>
        <authorList>
            <person name="Lee J."/>
            <person name="Kim D."/>
            <person name="Bhattacharya D."/>
            <person name="Yoon H.S."/>
        </authorList>
    </citation>
    <scope>NUCLEOTIDE SEQUENCE [LARGE SCALE GENOMIC DNA]</scope>
    <source>
        <strain evidence="10">CCMP 1328</strain>
    </source>
</reference>